<reference evidence="1 2" key="1">
    <citation type="journal article" date="2018" name="J. Allergy Clin. Immunol.">
        <title>High-quality assembly of Dermatophagoides pteronyssinus genome and transcriptome reveals a wide range of novel allergens.</title>
        <authorList>
            <person name="Liu X.Y."/>
            <person name="Yang K.Y."/>
            <person name="Wang M.Q."/>
            <person name="Kwok J.S."/>
            <person name="Zeng X."/>
            <person name="Yang Z."/>
            <person name="Xiao X.J."/>
            <person name="Lau C.P."/>
            <person name="Li Y."/>
            <person name="Huang Z.M."/>
            <person name="Ba J.G."/>
            <person name="Yim A.K."/>
            <person name="Ouyang C.Y."/>
            <person name="Ngai S.M."/>
            <person name="Chan T.F."/>
            <person name="Leung E.L."/>
            <person name="Liu L."/>
            <person name="Liu Z.G."/>
            <person name="Tsui S.K."/>
        </authorList>
    </citation>
    <scope>NUCLEOTIDE SEQUENCE [LARGE SCALE GENOMIC DNA]</scope>
    <source>
        <strain evidence="1">Derp</strain>
    </source>
</reference>
<evidence type="ECO:0000313" key="1">
    <source>
        <dbReference type="EMBL" id="KAH9421637.1"/>
    </source>
</evidence>
<organism evidence="1 2">
    <name type="scientific">Dermatophagoides pteronyssinus</name>
    <name type="common">European house dust mite</name>
    <dbReference type="NCBI Taxonomy" id="6956"/>
    <lineage>
        <taxon>Eukaryota</taxon>
        <taxon>Metazoa</taxon>
        <taxon>Ecdysozoa</taxon>
        <taxon>Arthropoda</taxon>
        <taxon>Chelicerata</taxon>
        <taxon>Arachnida</taxon>
        <taxon>Acari</taxon>
        <taxon>Acariformes</taxon>
        <taxon>Sarcoptiformes</taxon>
        <taxon>Astigmata</taxon>
        <taxon>Psoroptidia</taxon>
        <taxon>Analgoidea</taxon>
        <taxon>Pyroglyphidae</taxon>
        <taxon>Dermatophagoidinae</taxon>
        <taxon>Dermatophagoides</taxon>
    </lineage>
</organism>
<feature type="non-terminal residue" evidence="1">
    <location>
        <position position="170"/>
    </location>
</feature>
<dbReference type="Proteomes" id="UP000887458">
    <property type="component" value="Unassembled WGS sequence"/>
</dbReference>
<gene>
    <name evidence="1" type="ORF">DERP_009041</name>
</gene>
<accession>A0ABQ8JGR1</accession>
<dbReference type="EMBL" id="NJHN03000039">
    <property type="protein sequence ID" value="KAH9421637.1"/>
    <property type="molecule type" value="Genomic_DNA"/>
</dbReference>
<proteinExistence type="predicted"/>
<protein>
    <submittedName>
        <fullName evidence="1">Uncharacterized protein</fullName>
    </submittedName>
</protein>
<name>A0ABQ8JGR1_DERPT</name>
<keyword evidence="2" id="KW-1185">Reference proteome</keyword>
<comment type="caution">
    <text evidence="1">The sequence shown here is derived from an EMBL/GenBank/DDBJ whole genome shotgun (WGS) entry which is preliminary data.</text>
</comment>
<feature type="non-terminal residue" evidence="1">
    <location>
        <position position="1"/>
    </location>
</feature>
<sequence length="170" mass="19102">YHADIRIIFCRLLLPNNCLSKISCICRNKSRDKNVVTSGLIKSGRIKRLSDLYSFSKPAISSVCGRFPFDGNTRQSFICFKFSVLIALNFLTSPNDVHGNFVTIISPSKRPFVSNTFIRALVCNSCKRNIITCCNNERKNGSSINENPASIIFSNVSRLKYLNNRSPTPN</sequence>
<reference evidence="1 2" key="2">
    <citation type="journal article" date="2022" name="Mol. Biol. Evol.">
        <title>Comparative Genomics Reveals Insights into the Divergent Evolution of Astigmatic Mites and Household Pest Adaptations.</title>
        <authorList>
            <person name="Xiong Q."/>
            <person name="Wan A.T."/>
            <person name="Liu X."/>
            <person name="Fung C.S."/>
            <person name="Xiao X."/>
            <person name="Malainual N."/>
            <person name="Hou J."/>
            <person name="Wang L."/>
            <person name="Wang M."/>
            <person name="Yang K.Y."/>
            <person name="Cui Y."/>
            <person name="Leung E.L."/>
            <person name="Nong W."/>
            <person name="Shin S.K."/>
            <person name="Au S.W."/>
            <person name="Jeong K.Y."/>
            <person name="Chew F.T."/>
            <person name="Hui J.H."/>
            <person name="Leung T.F."/>
            <person name="Tungtrongchitr A."/>
            <person name="Zhong N."/>
            <person name="Liu Z."/>
            <person name="Tsui S.K."/>
        </authorList>
    </citation>
    <scope>NUCLEOTIDE SEQUENCE [LARGE SCALE GENOMIC DNA]</scope>
    <source>
        <strain evidence="1">Derp</strain>
    </source>
</reference>
<evidence type="ECO:0000313" key="2">
    <source>
        <dbReference type="Proteomes" id="UP000887458"/>
    </source>
</evidence>